<dbReference type="Proteomes" id="UP000494222">
    <property type="component" value="Unassembled WGS sequence"/>
</dbReference>
<reference evidence="7 8" key="1">
    <citation type="submission" date="2019-09" db="EMBL/GenBank/DDBJ databases">
        <authorList>
            <person name="Depoorter E."/>
        </authorList>
    </citation>
    <scope>NUCLEOTIDE SEQUENCE [LARGE SCALE GENOMIC DNA]</scope>
    <source>
        <strain evidence="7">LMG 24064</strain>
    </source>
</reference>
<dbReference type="PANTHER" id="PTHR30086">
    <property type="entry name" value="ARGININE EXPORTER PROTEIN ARGO"/>
    <property type="match status" value="1"/>
</dbReference>
<keyword evidence="5 6" id="KW-0472">Membrane</keyword>
<feature type="transmembrane region" description="Helical" evidence="6">
    <location>
        <begin position="82"/>
        <end position="101"/>
    </location>
</feature>
<name>A0A6P2LCY3_9BURK</name>
<dbReference type="PANTHER" id="PTHR30086:SF20">
    <property type="entry name" value="ARGININE EXPORTER PROTEIN ARGO-RELATED"/>
    <property type="match status" value="1"/>
</dbReference>
<dbReference type="GO" id="GO:0005886">
    <property type="term" value="C:plasma membrane"/>
    <property type="evidence" value="ECO:0007669"/>
    <property type="project" value="UniProtKB-SubCell"/>
</dbReference>
<dbReference type="EMBL" id="CABVPL010000020">
    <property type="protein sequence ID" value="VWB66162.1"/>
    <property type="molecule type" value="Genomic_DNA"/>
</dbReference>
<sequence length="216" mass="22237">MKTRSLLPAPKAMSTTVNALLPLAGVLLLSVASPGPNFVIVTSTAVAQRRAGVITALGLAAASGTWAAIAIAGLSVLVTHVAWVHTALRLAGAAYLVWLGLKMVLTARKPLTVSAPAVSAGWHAATKGYVASMTNPKAVAFYGSIFALMVPAHAPAWFDFTVVALSIAISGAWYCTMALLASHPSVRRVLIRRKAAIDTTAGVLLMGLGGKMLAGR</sequence>
<evidence type="ECO:0000313" key="8">
    <source>
        <dbReference type="Proteomes" id="UP000494222"/>
    </source>
</evidence>
<feature type="transmembrane region" description="Helical" evidence="6">
    <location>
        <begin position="20"/>
        <end position="41"/>
    </location>
</feature>
<gene>
    <name evidence="7" type="ORF">BLA24064_03082</name>
</gene>
<evidence type="ECO:0000256" key="3">
    <source>
        <dbReference type="ARBA" id="ARBA00022692"/>
    </source>
</evidence>
<evidence type="ECO:0000256" key="1">
    <source>
        <dbReference type="ARBA" id="ARBA00004651"/>
    </source>
</evidence>
<accession>A0A6P2LCY3</accession>
<protein>
    <submittedName>
        <fullName evidence="7">Lysine transporter LysE</fullName>
    </submittedName>
</protein>
<feature type="transmembrane region" description="Helical" evidence="6">
    <location>
        <begin position="139"/>
        <end position="158"/>
    </location>
</feature>
<feature type="transmembrane region" description="Helical" evidence="6">
    <location>
        <begin position="164"/>
        <end position="183"/>
    </location>
</feature>
<dbReference type="Pfam" id="PF01810">
    <property type="entry name" value="LysE"/>
    <property type="match status" value="1"/>
</dbReference>
<organism evidence="7 8">
    <name type="scientific">Burkholderia latens</name>
    <dbReference type="NCBI Taxonomy" id="488446"/>
    <lineage>
        <taxon>Bacteria</taxon>
        <taxon>Pseudomonadati</taxon>
        <taxon>Pseudomonadota</taxon>
        <taxon>Betaproteobacteria</taxon>
        <taxon>Burkholderiales</taxon>
        <taxon>Burkholderiaceae</taxon>
        <taxon>Burkholderia</taxon>
        <taxon>Burkholderia cepacia complex</taxon>
    </lineage>
</organism>
<dbReference type="InterPro" id="IPR001123">
    <property type="entry name" value="LeuE-type"/>
</dbReference>
<dbReference type="GO" id="GO:0015171">
    <property type="term" value="F:amino acid transmembrane transporter activity"/>
    <property type="evidence" value="ECO:0007669"/>
    <property type="project" value="TreeGrafter"/>
</dbReference>
<dbReference type="AlphaFoldDB" id="A0A6P2LCY3"/>
<keyword evidence="4 6" id="KW-1133">Transmembrane helix</keyword>
<evidence type="ECO:0000256" key="4">
    <source>
        <dbReference type="ARBA" id="ARBA00022989"/>
    </source>
</evidence>
<keyword evidence="3 6" id="KW-0812">Transmembrane</keyword>
<feature type="transmembrane region" description="Helical" evidence="6">
    <location>
        <begin position="53"/>
        <end position="76"/>
    </location>
</feature>
<proteinExistence type="predicted"/>
<keyword evidence="2" id="KW-1003">Cell membrane</keyword>
<evidence type="ECO:0000256" key="5">
    <source>
        <dbReference type="ARBA" id="ARBA00023136"/>
    </source>
</evidence>
<evidence type="ECO:0000313" key="7">
    <source>
        <dbReference type="EMBL" id="VWB66162.1"/>
    </source>
</evidence>
<comment type="subcellular location">
    <subcellularLocation>
        <location evidence="1">Cell membrane</location>
        <topology evidence="1">Multi-pass membrane protein</topology>
    </subcellularLocation>
</comment>
<evidence type="ECO:0000256" key="2">
    <source>
        <dbReference type="ARBA" id="ARBA00022475"/>
    </source>
</evidence>
<evidence type="ECO:0000256" key="6">
    <source>
        <dbReference type="SAM" id="Phobius"/>
    </source>
</evidence>